<name>A0ABP9JI63_9ACTN</name>
<organism evidence="2 3">
    <name type="scientific">Streptomyces siamensis</name>
    <dbReference type="NCBI Taxonomy" id="1274986"/>
    <lineage>
        <taxon>Bacteria</taxon>
        <taxon>Bacillati</taxon>
        <taxon>Actinomycetota</taxon>
        <taxon>Actinomycetes</taxon>
        <taxon>Kitasatosporales</taxon>
        <taxon>Streptomycetaceae</taxon>
        <taxon>Streptomyces</taxon>
    </lineage>
</organism>
<proteinExistence type="predicted"/>
<comment type="caution">
    <text evidence="2">The sequence shown here is derived from an EMBL/GenBank/DDBJ whole genome shotgun (WGS) entry which is preliminary data.</text>
</comment>
<dbReference type="Proteomes" id="UP001501759">
    <property type="component" value="Unassembled WGS sequence"/>
</dbReference>
<feature type="region of interest" description="Disordered" evidence="1">
    <location>
        <begin position="60"/>
        <end position="87"/>
    </location>
</feature>
<keyword evidence="3" id="KW-1185">Reference proteome</keyword>
<evidence type="ECO:0000313" key="3">
    <source>
        <dbReference type="Proteomes" id="UP001501759"/>
    </source>
</evidence>
<evidence type="ECO:0000256" key="1">
    <source>
        <dbReference type="SAM" id="MobiDB-lite"/>
    </source>
</evidence>
<evidence type="ECO:0008006" key="4">
    <source>
        <dbReference type="Google" id="ProtNLM"/>
    </source>
</evidence>
<reference evidence="3" key="1">
    <citation type="journal article" date="2019" name="Int. J. Syst. Evol. Microbiol.">
        <title>The Global Catalogue of Microorganisms (GCM) 10K type strain sequencing project: providing services to taxonomists for standard genome sequencing and annotation.</title>
        <authorList>
            <consortium name="The Broad Institute Genomics Platform"/>
            <consortium name="The Broad Institute Genome Sequencing Center for Infectious Disease"/>
            <person name="Wu L."/>
            <person name="Ma J."/>
        </authorList>
    </citation>
    <scope>NUCLEOTIDE SEQUENCE [LARGE SCALE GENOMIC DNA]</scope>
    <source>
        <strain evidence="3">JCM 18409</strain>
    </source>
</reference>
<sequence>MVGVVWEWLKRARWRRMQRSVERWRAVPSLMRRMEQVAGAVLYVLGDLGAELIADRLPQTGRQGRPGVRAAFASRPRPGRNWQQAAR</sequence>
<evidence type="ECO:0000313" key="2">
    <source>
        <dbReference type="EMBL" id="GAA5032424.1"/>
    </source>
</evidence>
<accession>A0ABP9JI63</accession>
<protein>
    <recommendedName>
        <fullName evidence="4">Transposase</fullName>
    </recommendedName>
</protein>
<gene>
    <name evidence="2" type="ORF">GCM10023335_74880</name>
</gene>
<dbReference type="EMBL" id="BAABKB010000039">
    <property type="protein sequence ID" value="GAA5032424.1"/>
    <property type="molecule type" value="Genomic_DNA"/>
</dbReference>